<dbReference type="OrthoDB" id="676306at2"/>
<keyword evidence="2" id="KW-0812">Transmembrane</keyword>
<feature type="compositionally biased region" description="Gly residues" evidence="1">
    <location>
        <begin position="167"/>
        <end position="182"/>
    </location>
</feature>
<feature type="compositionally biased region" description="Basic and acidic residues" evidence="1">
    <location>
        <begin position="113"/>
        <end position="124"/>
    </location>
</feature>
<organism evidence="3 4">
    <name type="scientific">Paraflavitalea soli</name>
    <dbReference type="NCBI Taxonomy" id="2315862"/>
    <lineage>
        <taxon>Bacteria</taxon>
        <taxon>Pseudomonadati</taxon>
        <taxon>Bacteroidota</taxon>
        <taxon>Chitinophagia</taxon>
        <taxon>Chitinophagales</taxon>
        <taxon>Chitinophagaceae</taxon>
        <taxon>Paraflavitalea</taxon>
    </lineage>
</organism>
<feature type="region of interest" description="Disordered" evidence="1">
    <location>
        <begin position="46"/>
        <end position="222"/>
    </location>
</feature>
<name>A0A3B7MVK2_9BACT</name>
<gene>
    <name evidence="3" type="ORF">D3H65_10885</name>
</gene>
<evidence type="ECO:0008006" key="5">
    <source>
        <dbReference type="Google" id="ProtNLM"/>
    </source>
</evidence>
<dbReference type="KEGG" id="pseg:D3H65_10885"/>
<sequence>MEDNFESKKNVQAGGYTALVVGLLLIIFFFVRWSLPPLPEPPVEEGLEVNLGSSDMGMGTDQPFEPGPPAPAEQQAYTPPAPTPVHEEPAKETPDDNEPDAPVIKKPTITKPEATKTPEKDVVKSKPVKRPVETPPAPVVVRPKAVFKGVNGTGTGGNEADTYKKGGNQGVAGGQGDQGRPGGNPNSDNYTGGGKGSGGVSISRGLQGRRITGTPSFTDEFNENAKVSIDIKVDETGKVTSAVYQPKGSTTSDAGMIEIAKRKAFQVKFSAGSDESAGTIQFNFKLRN</sequence>
<evidence type="ECO:0000313" key="3">
    <source>
        <dbReference type="EMBL" id="AXY74451.1"/>
    </source>
</evidence>
<evidence type="ECO:0000313" key="4">
    <source>
        <dbReference type="Proteomes" id="UP000263900"/>
    </source>
</evidence>
<keyword evidence="4" id="KW-1185">Reference proteome</keyword>
<evidence type="ECO:0000256" key="2">
    <source>
        <dbReference type="SAM" id="Phobius"/>
    </source>
</evidence>
<evidence type="ECO:0000256" key="1">
    <source>
        <dbReference type="SAM" id="MobiDB-lite"/>
    </source>
</evidence>
<dbReference type="RefSeq" id="WP_119050338.1">
    <property type="nucleotide sequence ID" value="NZ_CP032157.1"/>
</dbReference>
<dbReference type="EMBL" id="CP032157">
    <property type="protein sequence ID" value="AXY74451.1"/>
    <property type="molecule type" value="Genomic_DNA"/>
</dbReference>
<keyword evidence="2" id="KW-1133">Transmembrane helix</keyword>
<protein>
    <recommendedName>
        <fullName evidence="5">Energy transducer TonB</fullName>
    </recommendedName>
</protein>
<feature type="transmembrane region" description="Helical" evidence="2">
    <location>
        <begin position="13"/>
        <end position="31"/>
    </location>
</feature>
<reference evidence="3 4" key="1">
    <citation type="submission" date="2018-09" db="EMBL/GenBank/DDBJ databases">
        <title>Genome sequencing of strain 6GH32-13.</title>
        <authorList>
            <person name="Weon H.-Y."/>
            <person name="Heo J."/>
            <person name="Kwon S.-W."/>
        </authorList>
    </citation>
    <scope>NUCLEOTIDE SEQUENCE [LARGE SCALE GENOMIC DNA]</scope>
    <source>
        <strain evidence="3 4">5GH32-13</strain>
    </source>
</reference>
<dbReference type="AlphaFoldDB" id="A0A3B7MVK2"/>
<keyword evidence="2" id="KW-0472">Membrane</keyword>
<dbReference type="Proteomes" id="UP000263900">
    <property type="component" value="Chromosome"/>
</dbReference>
<proteinExistence type="predicted"/>
<feature type="compositionally biased region" description="Basic and acidic residues" evidence="1">
    <location>
        <begin position="85"/>
        <end position="94"/>
    </location>
</feature>
<accession>A0A3B7MVK2</accession>